<evidence type="ECO:0000313" key="3">
    <source>
        <dbReference type="Proteomes" id="UP000002051"/>
    </source>
</evidence>
<keyword evidence="3" id="KW-1185">Reference proteome</keyword>
<accession>G7KHI9</accession>
<dbReference type="HOGENOM" id="CLU_3035416_0_0_1"/>
<dbReference type="PANTHER" id="PTHR43207">
    <property type="entry name" value="AROGENATE DEHYDROGENASE-RELATED"/>
    <property type="match status" value="1"/>
</dbReference>
<dbReference type="EnsemblPlants" id="AES74401">
    <property type="protein sequence ID" value="AES74401"/>
    <property type="gene ID" value="MTR_6g005530"/>
</dbReference>
<evidence type="ECO:0000313" key="2">
    <source>
        <dbReference type="EnsemblPlants" id="AES74401"/>
    </source>
</evidence>
<protein>
    <submittedName>
        <fullName evidence="1">Arogenate dehydrogenase, putative</fullName>
    </submittedName>
</protein>
<organism evidence="1 3">
    <name type="scientific">Medicago truncatula</name>
    <name type="common">Barrel medic</name>
    <name type="synonym">Medicago tribuloides</name>
    <dbReference type="NCBI Taxonomy" id="3880"/>
    <lineage>
        <taxon>Eukaryota</taxon>
        <taxon>Viridiplantae</taxon>
        <taxon>Streptophyta</taxon>
        <taxon>Embryophyta</taxon>
        <taxon>Tracheophyta</taxon>
        <taxon>Spermatophyta</taxon>
        <taxon>Magnoliopsida</taxon>
        <taxon>eudicotyledons</taxon>
        <taxon>Gunneridae</taxon>
        <taxon>Pentapetalae</taxon>
        <taxon>rosids</taxon>
        <taxon>fabids</taxon>
        <taxon>Fabales</taxon>
        <taxon>Fabaceae</taxon>
        <taxon>Papilionoideae</taxon>
        <taxon>50 kb inversion clade</taxon>
        <taxon>NPAAA clade</taxon>
        <taxon>Hologalegina</taxon>
        <taxon>IRL clade</taxon>
        <taxon>Trifolieae</taxon>
        <taxon>Medicago</taxon>
    </lineage>
</organism>
<gene>
    <name evidence="1" type="ordered locus">MTR_6g005530</name>
</gene>
<dbReference type="EMBL" id="CM001222">
    <property type="protein sequence ID" value="AES74401.1"/>
    <property type="molecule type" value="Genomic_DNA"/>
</dbReference>
<sequence length="55" mass="6329">MGAQLMLVNSNKRLENEQQNQRELTHGCKMLQMSCEEHDKIAAKSQFITHTTIGR</sequence>
<evidence type="ECO:0000313" key="1">
    <source>
        <dbReference type="EMBL" id="AES74401.1"/>
    </source>
</evidence>
<reference evidence="1 3" key="2">
    <citation type="journal article" date="2014" name="BMC Genomics">
        <title>An improved genome release (version Mt4.0) for the model legume Medicago truncatula.</title>
        <authorList>
            <person name="Tang H."/>
            <person name="Krishnakumar V."/>
            <person name="Bidwell S."/>
            <person name="Rosen B."/>
            <person name="Chan A."/>
            <person name="Zhou S."/>
            <person name="Gentzbittel L."/>
            <person name="Childs K.L."/>
            <person name="Yandell M."/>
            <person name="Gundlach H."/>
            <person name="Mayer K.F."/>
            <person name="Schwartz D.C."/>
            <person name="Town C.D."/>
        </authorList>
    </citation>
    <scope>GENOME REANNOTATION</scope>
    <source>
        <strain evidence="2 3">cv. Jemalong A17</strain>
    </source>
</reference>
<dbReference type="GO" id="GO:0033730">
    <property type="term" value="F:arogenate dehydrogenase (NADP+) activity"/>
    <property type="evidence" value="ECO:0007669"/>
    <property type="project" value="InterPro"/>
</dbReference>
<dbReference type="PaxDb" id="3880-AES74401"/>
<reference evidence="1 3" key="1">
    <citation type="journal article" date="2011" name="Nature">
        <title>The Medicago genome provides insight into the evolution of rhizobial symbioses.</title>
        <authorList>
            <person name="Young N.D."/>
            <person name="Debelle F."/>
            <person name="Oldroyd G.E."/>
            <person name="Geurts R."/>
            <person name="Cannon S.B."/>
            <person name="Udvardi M.K."/>
            <person name="Benedito V.A."/>
            <person name="Mayer K.F."/>
            <person name="Gouzy J."/>
            <person name="Schoof H."/>
            <person name="Van de Peer Y."/>
            <person name="Proost S."/>
            <person name="Cook D.R."/>
            <person name="Meyers B.C."/>
            <person name="Spannagl M."/>
            <person name="Cheung F."/>
            <person name="De Mita S."/>
            <person name="Krishnakumar V."/>
            <person name="Gundlach H."/>
            <person name="Zhou S."/>
            <person name="Mudge J."/>
            <person name="Bharti A.K."/>
            <person name="Murray J.D."/>
            <person name="Naoumkina M.A."/>
            <person name="Rosen B."/>
            <person name="Silverstein K.A."/>
            <person name="Tang H."/>
            <person name="Rombauts S."/>
            <person name="Zhao P.X."/>
            <person name="Zhou P."/>
            <person name="Barbe V."/>
            <person name="Bardou P."/>
            <person name="Bechner M."/>
            <person name="Bellec A."/>
            <person name="Berger A."/>
            <person name="Berges H."/>
            <person name="Bidwell S."/>
            <person name="Bisseling T."/>
            <person name="Choisne N."/>
            <person name="Couloux A."/>
            <person name="Denny R."/>
            <person name="Deshpande S."/>
            <person name="Dai X."/>
            <person name="Doyle J.J."/>
            <person name="Dudez A.M."/>
            <person name="Farmer A.D."/>
            <person name="Fouteau S."/>
            <person name="Franken C."/>
            <person name="Gibelin C."/>
            <person name="Gish J."/>
            <person name="Goldstein S."/>
            <person name="Gonzalez A.J."/>
            <person name="Green P.J."/>
            <person name="Hallab A."/>
            <person name="Hartog M."/>
            <person name="Hua A."/>
            <person name="Humphray S.J."/>
            <person name="Jeong D.H."/>
            <person name="Jing Y."/>
            <person name="Jocker A."/>
            <person name="Kenton S.M."/>
            <person name="Kim D.J."/>
            <person name="Klee K."/>
            <person name="Lai H."/>
            <person name="Lang C."/>
            <person name="Lin S."/>
            <person name="Macmil S.L."/>
            <person name="Magdelenat G."/>
            <person name="Matthews L."/>
            <person name="McCorrison J."/>
            <person name="Monaghan E.L."/>
            <person name="Mun J.H."/>
            <person name="Najar F.Z."/>
            <person name="Nicholson C."/>
            <person name="Noirot C."/>
            <person name="O'Bleness M."/>
            <person name="Paule C.R."/>
            <person name="Poulain J."/>
            <person name="Prion F."/>
            <person name="Qin B."/>
            <person name="Qu C."/>
            <person name="Retzel E.F."/>
            <person name="Riddle C."/>
            <person name="Sallet E."/>
            <person name="Samain S."/>
            <person name="Samson N."/>
            <person name="Sanders I."/>
            <person name="Saurat O."/>
            <person name="Scarpelli C."/>
            <person name="Schiex T."/>
            <person name="Segurens B."/>
            <person name="Severin A.J."/>
            <person name="Sherrier D.J."/>
            <person name="Shi R."/>
            <person name="Sims S."/>
            <person name="Singer S.R."/>
            <person name="Sinharoy S."/>
            <person name="Sterck L."/>
            <person name="Viollet A."/>
            <person name="Wang B.B."/>
            <person name="Wang K."/>
            <person name="Wang M."/>
            <person name="Wang X."/>
            <person name="Warfsmann J."/>
            <person name="Weissenbach J."/>
            <person name="White D.D."/>
            <person name="White J.D."/>
            <person name="Wiley G.B."/>
            <person name="Wincker P."/>
            <person name="Xing Y."/>
            <person name="Yang L."/>
            <person name="Yao Z."/>
            <person name="Ying F."/>
            <person name="Zhai J."/>
            <person name="Zhou L."/>
            <person name="Zuber A."/>
            <person name="Denarie J."/>
            <person name="Dixon R.A."/>
            <person name="May G.D."/>
            <person name="Schwartz D.C."/>
            <person name="Rogers J."/>
            <person name="Quetier F."/>
            <person name="Town C.D."/>
            <person name="Roe B.A."/>
        </authorList>
    </citation>
    <scope>NUCLEOTIDE SEQUENCE [LARGE SCALE GENOMIC DNA]</scope>
    <source>
        <strain evidence="1">A17</strain>
        <strain evidence="2 3">cv. Jemalong A17</strain>
    </source>
</reference>
<dbReference type="PANTHER" id="PTHR43207:SF3">
    <property type="entry name" value="AROGENATE DEHYDROGENASE 1, CHLOROPLASTIC-LIKE"/>
    <property type="match status" value="1"/>
</dbReference>
<reference evidence="2" key="3">
    <citation type="submission" date="2015-04" db="UniProtKB">
        <authorList>
            <consortium name="EnsemblPlants"/>
        </authorList>
    </citation>
    <scope>IDENTIFICATION</scope>
    <source>
        <strain evidence="2">cv. Jemalong A17</strain>
    </source>
</reference>
<dbReference type="AlphaFoldDB" id="G7KHI9"/>
<dbReference type="GO" id="GO:0006571">
    <property type="term" value="P:tyrosine biosynthetic process"/>
    <property type="evidence" value="ECO:0007669"/>
    <property type="project" value="InterPro"/>
</dbReference>
<dbReference type="InterPro" id="IPR045011">
    <property type="entry name" value="TYRAAT1/2"/>
</dbReference>
<proteinExistence type="predicted"/>
<dbReference type="Proteomes" id="UP000002051">
    <property type="component" value="Chromosome 6"/>
</dbReference>
<name>G7KHI9_MEDTR</name>